<evidence type="ECO:0000313" key="3">
    <source>
        <dbReference type="Proteomes" id="UP000799778"/>
    </source>
</evidence>
<evidence type="ECO:0000256" key="1">
    <source>
        <dbReference type="SAM" id="SignalP"/>
    </source>
</evidence>
<dbReference type="AlphaFoldDB" id="A0A6A5XPT4"/>
<dbReference type="RefSeq" id="XP_033383597.1">
    <property type="nucleotide sequence ID" value="XM_033521549.1"/>
</dbReference>
<dbReference type="GeneID" id="54278946"/>
<dbReference type="Proteomes" id="UP000799778">
    <property type="component" value="Unassembled WGS sequence"/>
</dbReference>
<sequence length="193" mass="22205">MGGVGFTTFSLQLLVLFCSADGRIESGTLDLIRNNTIKQDPKFKQPIGRIFLYWRARTIMENQTTPYFLTARDITMEKEDSIIGASTHRAEEKTKRARHEYDRRKPSFFDFVVHVRSGTWTQREIEGNYVKTCHHQNGFPHRTTIFALPDLPPTPLPFFSLPLCRDRRRIQSIGLFCVQTGGRRGGRGCSRPV</sequence>
<proteinExistence type="predicted"/>
<evidence type="ECO:0000313" key="2">
    <source>
        <dbReference type="EMBL" id="KAF2015258.1"/>
    </source>
</evidence>
<feature type="chain" id="PRO_5025472214" description="Secreted protein" evidence="1">
    <location>
        <begin position="23"/>
        <end position="193"/>
    </location>
</feature>
<gene>
    <name evidence="2" type="ORF">BU24DRAFT_174550</name>
</gene>
<protein>
    <recommendedName>
        <fullName evidence="4">Secreted protein</fullName>
    </recommendedName>
</protein>
<keyword evidence="1" id="KW-0732">Signal</keyword>
<organism evidence="2 3">
    <name type="scientific">Aaosphaeria arxii CBS 175.79</name>
    <dbReference type="NCBI Taxonomy" id="1450172"/>
    <lineage>
        <taxon>Eukaryota</taxon>
        <taxon>Fungi</taxon>
        <taxon>Dikarya</taxon>
        <taxon>Ascomycota</taxon>
        <taxon>Pezizomycotina</taxon>
        <taxon>Dothideomycetes</taxon>
        <taxon>Pleosporomycetidae</taxon>
        <taxon>Pleosporales</taxon>
        <taxon>Pleosporales incertae sedis</taxon>
        <taxon>Aaosphaeria</taxon>
    </lineage>
</organism>
<keyword evidence="3" id="KW-1185">Reference proteome</keyword>
<dbReference type="EMBL" id="ML978069">
    <property type="protein sequence ID" value="KAF2015258.1"/>
    <property type="molecule type" value="Genomic_DNA"/>
</dbReference>
<reference evidence="2" key="1">
    <citation type="journal article" date="2020" name="Stud. Mycol.">
        <title>101 Dothideomycetes genomes: a test case for predicting lifestyles and emergence of pathogens.</title>
        <authorList>
            <person name="Haridas S."/>
            <person name="Albert R."/>
            <person name="Binder M."/>
            <person name="Bloem J."/>
            <person name="Labutti K."/>
            <person name="Salamov A."/>
            <person name="Andreopoulos B."/>
            <person name="Baker S."/>
            <person name="Barry K."/>
            <person name="Bills G."/>
            <person name="Bluhm B."/>
            <person name="Cannon C."/>
            <person name="Castanera R."/>
            <person name="Culley D."/>
            <person name="Daum C."/>
            <person name="Ezra D."/>
            <person name="Gonzalez J."/>
            <person name="Henrissat B."/>
            <person name="Kuo A."/>
            <person name="Liang C."/>
            <person name="Lipzen A."/>
            <person name="Lutzoni F."/>
            <person name="Magnuson J."/>
            <person name="Mondo S."/>
            <person name="Nolan M."/>
            <person name="Ohm R."/>
            <person name="Pangilinan J."/>
            <person name="Park H.-J."/>
            <person name="Ramirez L."/>
            <person name="Alfaro M."/>
            <person name="Sun H."/>
            <person name="Tritt A."/>
            <person name="Yoshinaga Y."/>
            <person name="Zwiers L.-H."/>
            <person name="Turgeon B."/>
            <person name="Goodwin S."/>
            <person name="Spatafora J."/>
            <person name="Crous P."/>
            <person name="Grigoriev I."/>
        </authorList>
    </citation>
    <scope>NUCLEOTIDE SEQUENCE</scope>
    <source>
        <strain evidence="2">CBS 175.79</strain>
    </source>
</reference>
<evidence type="ECO:0008006" key="4">
    <source>
        <dbReference type="Google" id="ProtNLM"/>
    </source>
</evidence>
<name>A0A6A5XPT4_9PLEO</name>
<accession>A0A6A5XPT4</accession>
<feature type="signal peptide" evidence="1">
    <location>
        <begin position="1"/>
        <end position="22"/>
    </location>
</feature>